<comment type="similarity">
    <text evidence="1 8">Belongs to the cytidylate kinase family. Type 1 subfamily.</text>
</comment>
<keyword evidence="11" id="KW-1185">Reference proteome</keyword>
<dbReference type="HAMAP" id="MF_00238">
    <property type="entry name" value="Cytidyl_kinase_type1"/>
    <property type="match status" value="1"/>
</dbReference>
<feature type="domain" description="Cytidylate kinase" evidence="9">
    <location>
        <begin position="5"/>
        <end position="206"/>
    </location>
</feature>
<keyword evidence="3 8" id="KW-0547">Nucleotide-binding</keyword>
<gene>
    <name evidence="8 10" type="primary">cmk</name>
    <name evidence="10" type="ORF">Q8A70_13650</name>
</gene>
<dbReference type="Gene3D" id="3.40.50.300">
    <property type="entry name" value="P-loop containing nucleotide triphosphate hydrolases"/>
    <property type="match status" value="1"/>
</dbReference>
<organism evidence="10 11">
    <name type="scientific">Dongia sedimenti</name>
    <dbReference type="NCBI Taxonomy" id="3064282"/>
    <lineage>
        <taxon>Bacteria</taxon>
        <taxon>Pseudomonadati</taxon>
        <taxon>Pseudomonadota</taxon>
        <taxon>Alphaproteobacteria</taxon>
        <taxon>Rhodospirillales</taxon>
        <taxon>Dongiaceae</taxon>
        <taxon>Dongia</taxon>
    </lineage>
</organism>
<sequence>MTLTIAIDGPAAAGKGTLARRLAAAYNLAYLDSGSLYRGTALSLLRSGLEPAEPAAVAAARGLKPELLADPEIRAEATGKLASQVAAIPAVRAALLDWQRGFAQHPPEGKRGAVLDGRDIGTVVLPDAMVKLFITASDEARAMRRFKELQAKGETAIYARVLEDMRERDARDTARSTAPMRPAEDALIIDTSAFDADQVFRQAKDHIDQIIIRT</sequence>
<comment type="subcellular location">
    <subcellularLocation>
        <location evidence="8">Cytoplasm</location>
    </subcellularLocation>
</comment>
<dbReference type="GO" id="GO:0016301">
    <property type="term" value="F:kinase activity"/>
    <property type="evidence" value="ECO:0007669"/>
    <property type="project" value="UniProtKB-KW"/>
</dbReference>
<dbReference type="Pfam" id="PF02224">
    <property type="entry name" value="Cytidylate_kin"/>
    <property type="match status" value="1"/>
</dbReference>
<dbReference type="EC" id="2.7.4.25" evidence="8"/>
<evidence type="ECO:0000256" key="4">
    <source>
        <dbReference type="ARBA" id="ARBA00022777"/>
    </source>
</evidence>
<evidence type="ECO:0000313" key="11">
    <source>
        <dbReference type="Proteomes" id="UP001230156"/>
    </source>
</evidence>
<dbReference type="SUPFAM" id="SSF52540">
    <property type="entry name" value="P-loop containing nucleoside triphosphate hydrolases"/>
    <property type="match status" value="1"/>
</dbReference>
<evidence type="ECO:0000259" key="9">
    <source>
        <dbReference type="Pfam" id="PF02224"/>
    </source>
</evidence>
<accession>A0ABU0YPL5</accession>
<dbReference type="InterPro" id="IPR003136">
    <property type="entry name" value="Cytidylate_kin"/>
</dbReference>
<protein>
    <recommendedName>
        <fullName evidence="8">Cytidylate kinase</fullName>
        <shortName evidence="8">CK</shortName>
        <ecNumber evidence="8">2.7.4.25</ecNumber>
    </recommendedName>
    <alternativeName>
        <fullName evidence="8">Cytidine monophosphate kinase</fullName>
        <shortName evidence="8">CMP kinase</shortName>
    </alternativeName>
</protein>
<evidence type="ECO:0000256" key="5">
    <source>
        <dbReference type="ARBA" id="ARBA00022840"/>
    </source>
</evidence>
<comment type="catalytic activity">
    <reaction evidence="7 8">
        <text>CMP + ATP = CDP + ADP</text>
        <dbReference type="Rhea" id="RHEA:11600"/>
        <dbReference type="ChEBI" id="CHEBI:30616"/>
        <dbReference type="ChEBI" id="CHEBI:58069"/>
        <dbReference type="ChEBI" id="CHEBI:60377"/>
        <dbReference type="ChEBI" id="CHEBI:456216"/>
        <dbReference type="EC" id="2.7.4.25"/>
    </reaction>
</comment>
<feature type="binding site" evidence="8">
    <location>
        <begin position="9"/>
        <end position="17"/>
    </location>
    <ligand>
        <name>ATP</name>
        <dbReference type="ChEBI" id="CHEBI:30616"/>
    </ligand>
</feature>
<reference evidence="11" key="1">
    <citation type="submission" date="2023-08" db="EMBL/GenBank/DDBJ databases">
        <title>Rhodospirillaceae gen. nov., a novel taxon isolated from the Yangtze River Yuezi River estuary sludge.</title>
        <authorList>
            <person name="Ruan L."/>
        </authorList>
    </citation>
    <scope>NUCLEOTIDE SEQUENCE [LARGE SCALE GENOMIC DNA]</scope>
    <source>
        <strain evidence="11">R-7</strain>
    </source>
</reference>
<comment type="caution">
    <text evidence="10">The sequence shown here is derived from an EMBL/GenBank/DDBJ whole genome shotgun (WGS) entry which is preliminary data.</text>
</comment>
<evidence type="ECO:0000256" key="7">
    <source>
        <dbReference type="ARBA" id="ARBA00048478"/>
    </source>
</evidence>
<dbReference type="InterPro" id="IPR027417">
    <property type="entry name" value="P-loop_NTPase"/>
</dbReference>
<dbReference type="EMBL" id="JAUYVI010000004">
    <property type="protein sequence ID" value="MDQ7248723.1"/>
    <property type="molecule type" value="Genomic_DNA"/>
</dbReference>
<evidence type="ECO:0000256" key="1">
    <source>
        <dbReference type="ARBA" id="ARBA00009427"/>
    </source>
</evidence>
<dbReference type="RefSeq" id="WP_379956207.1">
    <property type="nucleotide sequence ID" value="NZ_JAUYVI010000004.1"/>
</dbReference>
<dbReference type="InterPro" id="IPR011994">
    <property type="entry name" value="Cytidylate_kinase_dom"/>
</dbReference>
<evidence type="ECO:0000256" key="2">
    <source>
        <dbReference type="ARBA" id="ARBA00022679"/>
    </source>
</evidence>
<proteinExistence type="inferred from homology"/>
<dbReference type="Proteomes" id="UP001230156">
    <property type="component" value="Unassembled WGS sequence"/>
</dbReference>
<keyword evidence="2 8" id="KW-0808">Transferase</keyword>
<name>A0ABU0YPL5_9PROT</name>
<keyword evidence="5 8" id="KW-0067">ATP-binding</keyword>
<evidence type="ECO:0000256" key="6">
    <source>
        <dbReference type="ARBA" id="ARBA00047615"/>
    </source>
</evidence>
<keyword evidence="8" id="KW-0963">Cytoplasm</keyword>
<evidence type="ECO:0000256" key="8">
    <source>
        <dbReference type="HAMAP-Rule" id="MF_00238"/>
    </source>
</evidence>
<dbReference type="CDD" id="cd02020">
    <property type="entry name" value="CMPK"/>
    <property type="match status" value="1"/>
</dbReference>
<evidence type="ECO:0000256" key="3">
    <source>
        <dbReference type="ARBA" id="ARBA00022741"/>
    </source>
</evidence>
<keyword evidence="4 8" id="KW-0418">Kinase</keyword>
<evidence type="ECO:0000313" key="10">
    <source>
        <dbReference type="EMBL" id="MDQ7248723.1"/>
    </source>
</evidence>
<comment type="catalytic activity">
    <reaction evidence="6 8">
        <text>dCMP + ATP = dCDP + ADP</text>
        <dbReference type="Rhea" id="RHEA:25094"/>
        <dbReference type="ChEBI" id="CHEBI:30616"/>
        <dbReference type="ChEBI" id="CHEBI:57566"/>
        <dbReference type="ChEBI" id="CHEBI:58593"/>
        <dbReference type="ChEBI" id="CHEBI:456216"/>
        <dbReference type="EC" id="2.7.4.25"/>
    </reaction>
</comment>
<dbReference type="NCBIfam" id="TIGR00017">
    <property type="entry name" value="cmk"/>
    <property type="match status" value="1"/>
</dbReference>